<feature type="active site" description="Proton donor" evidence="9 10">
    <location>
        <position position="58"/>
    </location>
</feature>
<dbReference type="UniPathway" id="UPA00028">
    <property type="reaction ID" value="UER00002"/>
</dbReference>
<evidence type="ECO:0000313" key="14">
    <source>
        <dbReference type="EMBL" id="AFH47773.1"/>
    </source>
</evidence>
<evidence type="ECO:0000256" key="7">
    <source>
        <dbReference type="ARBA" id="ARBA00023270"/>
    </source>
</evidence>
<comment type="subunit">
    <text evidence="9">Heterooctamer of four alpha and four beta subunits.</text>
</comment>
<dbReference type="NCBIfam" id="TIGR00223">
    <property type="entry name" value="panD"/>
    <property type="match status" value="1"/>
</dbReference>
<feature type="binding site" evidence="9 11">
    <location>
        <begin position="71"/>
        <end position="73"/>
    </location>
    <ligand>
        <name>substrate</name>
    </ligand>
</feature>
<comment type="subcellular location">
    <subcellularLocation>
        <location evidence="9">Cytoplasm</location>
    </subcellularLocation>
</comment>
<protein>
    <recommendedName>
        <fullName evidence="9">Aspartate 1-decarboxylase</fullName>
        <ecNumber evidence="9">4.1.1.11</ecNumber>
    </recommendedName>
    <alternativeName>
        <fullName evidence="9">Aspartate alpha-decarboxylase</fullName>
    </alternativeName>
    <component>
        <recommendedName>
            <fullName evidence="9">Aspartate 1-decarboxylase beta chain</fullName>
        </recommendedName>
    </component>
    <component>
        <recommendedName>
            <fullName evidence="9">Aspartate 1-decarboxylase alpha chain</fullName>
        </recommendedName>
    </component>
</protein>
<evidence type="ECO:0000256" key="2">
    <source>
        <dbReference type="ARBA" id="ARBA00022655"/>
    </source>
</evidence>
<dbReference type="GO" id="GO:0015940">
    <property type="term" value="P:pantothenate biosynthetic process"/>
    <property type="evidence" value="ECO:0007669"/>
    <property type="project" value="UniProtKB-UniRule"/>
</dbReference>
<evidence type="ECO:0000256" key="5">
    <source>
        <dbReference type="ARBA" id="ARBA00023145"/>
    </source>
</evidence>
<dbReference type="SUPFAM" id="SSF50692">
    <property type="entry name" value="ADC-like"/>
    <property type="match status" value="1"/>
</dbReference>
<dbReference type="PATRIC" id="fig|945713.3.peg.59"/>
<evidence type="ECO:0000256" key="10">
    <source>
        <dbReference type="PIRSR" id="PIRSR006246-1"/>
    </source>
</evidence>
<keyword evidence="7 9" id="KW-0704">Schiff base</keyword>
<dbReference type="STRING" id="945713.IALB_0059"/>
<keyword evidence="8 9" id="KW-0670">Pyruvate</keyword>
<dbReference type="CDD" id="cd06919">
    <property type="entry name" value="Asp_decarbox"/>
    <property type="match status" value="1"/>
</dbReference>
<comment type="catalytic activity">
    <reaction evidence="9">
        <text>L-aspartate + H(+) = beta-alanine + CO2</text>
        <dbReference type="Rhea" id="RHEA:19497"/>
        <dbReference type="ChEBI" id="CHEBI:15378"/>
        <dbReference type="ChEBI" id="CHEBI:16526"/>
        <dbReference type="ChEBI" id="CHEBI:29991"/>
        <dbReference type="ChEBI" id="CHEBI:57966"/>
        <dbReference type="EC" id="4.1.1.11"/>
    </reaction>
</comment>
<dbReference type="KEGG" id="ial:IALB_0059"/>
<dbReference type="PANTHER" id="PTHR21012">
    <property type="entry name" value="ASPARTATE 1-DECARBOXYLASE"/>
    <property type="match status" value="1"/>
</dbReference>
<evidence type="ECO:0000256" key="1">
    <source>
        <dbReference type="ARBA" id="ARBA00022490"/>
    </source>
</evidence>
<dbReference type="InterPro" id="IPR009010">
    <property type="entry name" value="Asp_de-COase-like_dom_sf"/>
</dbReference>
<feature type="chain" id="PRO_5013998201" description="Aspartate 1-decarboxylase beta chain" evidence="9 13">
    <location>
        <begin position="1"/>
        <end position="24"/>
    </location>
</feature>
<evidence type="ECO:0000256" key="13">
    <source>
        <dbReference type="PIRSR" id="PIRSR006246-5"/>
    </source>
</evidence>
<dbReference type="OrthoDB" id="9803983at2"/>
<feature type="chain" id="PRO_5013998199" description="Aspartate 1-decarboxylase alpha chain" evidence="9 13">
    <location>
        <begin position="25"/>
        <end position="114"/>
    </location>
</feature>
<feature type="active site" description="Schiff-base intermediate with substrate; via pyruvic acid" evidence="9 10">
    <location>
        <position position="25"/>
    </location>
</feature>
<dbReference type="RefSeq" id="WP_014558933.1">
    <property type="nucleotide sequence ID" value="NC_017464.1"/>
</dbReference>
<evidence type="ECO:0000256" key="8">
    <source>
        <dbReference type="ARBA" id="ARBA00023317"/>
    </source>
</evidence>
<accession>I0AFL6</accession>
<dbReference type="HOGENOM" id="CLU_115305_2_1_10"/>
<evidence type="ECO:0000256" key="6">
    <source>
        <dbReference type="ARBA" id="ARBA00023239"/>
    </source>
</evidence>
<comment type="PTM">
    <text evidence="9 12">Is synthesized initially as an inactive proenzyme, which is activated by self-cleavage at a specific serine bond to produce a beta-subunit with a hydroxyl group at its C-terminus and an alpha-subunit with a pyruvoyl group at its N-terminus.</text>
</comment>
<dbReference type="PIRSF" id="PIRSF006246">
    <property type="entry name" value="Asp_decarbox"/>
    <property type="match status" value="1"/>
</dbReference>
<keyword evidence="1 9" id="KW-0963">Cytoplasm</keyword>
<comment type="pathway">
    <text evidence="9">Cofactor biosynthesis; (R)-pantothenate biosynthesis; beta-alanine from L-aspartate: step 1/1.</text>
</comment>
<feature type="modified residue" description="Pyruvic acid (Ser)" evidence="9 12">
    <location>
        <position position="25"/>
    </location>
</feature>
<keyword evidence="6 9" id="KW-0456">Lyase</keyword>
<dbReference type="Proteomes" id="UP000007394">
    <property type="component" value="Chromosome"/>
</dbReference>
<comment type="cofactor">
    <cofactor evidence="9 10">
        <name>pyruvate</name>
        <dbReference type="ChEBI" id="CHEBI:15361"/>
    </cofactor>
    <text evidence="9 10">Binds 1 pyruvoyl group covalently per subunit.</text>
</comment>
<dbReference type="HAMAP" id="MF_00446">
    <property type="entry name" value="PanD"/>
    <property type="match status" value="1"/>
</dbReference>
<keyword evidence="5 9" id="KW-0865">Zymogen</keyword>
<organism evidence="14 15">
    <name type="scientific">Ignavibacterium album (strain DSM 19864 / JCM 16511 / NBRC 101810 / Mat9-16)</name>
    <dbReference type="NCBI Taxonomy" id="945713"/>
    <lineage>
        <taxon>Bacteria</taxon>
        <taxon>Pseudomonadati</taxon>
        <taxon>Ignavibacteriota</taxon>
        <taxon>Ignavibacteria</taxon>
        <taxon>Ignavibacteriales</taxon>
        <taxon>Ignavibacteriaceae</taxon>
        <taxon>Ignavibacterium</taxon>
    </lineage>
</organism>
<dbReference type="EC" id="4.1.1.11" evidence="9"/>
<evidence type="ECO:0000256" key="12">
    <source>
        <dbReference type="PIRSR" id="PIRSR006246-3"/>
    </source>
</evidence>
<proteinExistence type="inferred from homology"/>
<dbReference type="Gene3D" id="2.40.40.20">
    <property type="match status" value="1"/>
</dbReference>
<dbReference type="AlphaFoldDB" id="I0AFL6"/>
<dbReference type="InterPro" id="IPR003190">
    <property type="entry name" value="Asp_decarbox"/>
</dbReference>
<evidence type="ECO:0000256" key="3">
    <source>
        <dbReference type="ARBA" id="ARBA00022793"/>
    </source>
</evidence>
<gene>
    <name evidence="9 14" type="primary">panD</name>
    <name evidence="14" type="ordered locus">IALB_0059</name>
</gene>
<keyword evidence="3 9" id="KW-0210">Decarboxylase</keyword>
<comment type="function">
    <text evidence="9">Catalyzes the pyruvoyl-dependent decarboxylation of aspartate to produce beta-alanine.</text>
</comment>
<keyword evidence="2 9" id="KW-0566">Pantothenate biosynthesis</keyword>
<dbReference type="eggNOG" id="COG0853">
    <property type="taxonomic scope" value="Bacteria"/>
</dbReference>
<evidence type="ECO:0000256" key="9">
    <source>
        <dbReference type="HAMAP-Rule" id="MF_00446"/>
    </source>
</evidence>
<evidence type="ECO:0000256" key="11">
    <source>
        <dbReference type="PIRSR" id="PIRSR006246-2"/>
    </source>
</evidence>
<dbReference type="GO" id="GO:0004068">
    <property type="term" value="F:aspartate 1-decarboxylase activity"/>
    <property type="evidence" value="ECO:0007669"/>
    <property type="project" value="UniProtKB-UniRule"/>
</dbReference>
<dbReference type="GO" id="GO:0006523">
    <property type="term" value="P:alanine biosynthetic process"/>
    <property type="evidence" value="ECO:0007669"/>
    <property type="project" value="InterPro"/>
</dbReference>
<evidence type="ECO:0000313" key="15">
    <source>
        <dbReference type="Proteomes" id="UP000007394"/>
    </source>
</evidence>
<name>I0AFL6_IGNAJ</name>
<dbReference type="GO" id="GO:0005829">
    <property type="term" value="C:cytosol"/>
    <property type="evidence" value="ECO:0007669"/>
    <property type="project" value="TreeGrafter"/>
</dbReference>
<feature type="binding site" evidence="9 11">
    <location>
        <position position="57"/>
    </location>
    <ligand>
        <name>substrate</name>
    </ligand>
</feature>
<reference evidence="14 15" key="1">
    <citation type="journal article" date="2012" name="Front. Microbiol.">
        <title>Complete genome of Ignavibacterium album, a metabolically versatile, flagellated, facultative anaerobe from the phylum Chlorobi.</title>
        <authorList>
            <person name="Liu Z."/>
            <person name="Frigaard N.-U."/>
            <person name="Vogl K."/>
            <person name="Iino T."/>
            <person name="Ohkuma M."/>
            <person name="Overmann J."/>
            <person name="Bryant D.A."/>
        </authorList>
    </citation>
    <scope>NUCLEOTIDE SEQUENCE [LARGE SCALE GENOMIC DNA]</scope>
    <source>
        <strain evidence="15">DSM 19864 / JCM 16511 / NBRC 101810 / Mat9-16</strain>
    </source>
</reference>
<keyword evidence="15" id="KW-1185">Reference proteome</keyword>
<keyword evidence="4 9" id="KW-0068">Autocatalytic cleavage</keyword>
<comment type="similarity">
    <text evidence="9">Belongs to the PanD family.</text>
</comment>
<evidence type="ECO:0000256" key="4">
    <source>
        <dbReference type="ARBA" id="ARBA00022813"/>
    </source>
</evidence>
<dbReference type="Pfam" id="PF02261">
    <property type="entry name" value="Asp_decarbox"/>
    <property type="match status" value="1"/>
</dbReference>
<sequence>MQLTLLKSKIHRATVTGADINYEGSIAIDKNLINAANLNLFERVEIYNISNGERFATYVIEGKEGEISLNGAAARLVHIGDLIIVASYCQLDENEVRNHKPIIILVDEKNRIKV</sequence>
<dbReference type="PANTHER" id="PTHR21012:SF0">
    <property type="entry name" value="ASPARTATE 1-DECARBOXYLASE"/>
    <property type="match status" value="1"/>
</dbReference>
<dbReference type="EMBL" id="CP003418">
    <property type="protein sequence ID" value="AFH47773.1"/>
    <property type="molecule type" value="Genomic_DNA"/>
</dbReference>